<evidence type="ECO:0000256" key="9">
    <source>
        <dbReference type="ARBA" id="ARBA00022989"/>
    </source>
</evidence>
<dbReference type="SUPFAM" id="SSF81342">
    <property type="entry name" value="Transmembrane di-heme cytochromes"/>
    <property type="match status" value="1"/>
</dbReference>
<name>A0A1E1EYJ6_9SPHN</name>
<evidence type="ECO:0000256" key="11">
    <source>
        <dbReference type="ARBA" id="ARBA00023136"/>
    </source>
</evidence>
<gene>
    <name evidence="15" type="ORF">SCLO_1002930</name>
</gene>
<feature type="domain" description="Cytochrome b561 bacterial/Ni-hydrogenase" evidence="14">
    <location>
        <begin position="13"/>
        <end position="180"/>
    </location>
</feature>
<evidence type="ECO:0000256" key="12">
    <source>
        <dbReference type="ARBA" id="ARBA00037975"/>
    </source>
</evidence>
<keyword evidence="10" id="KW-0408">Iron</keyword>
<organism evidence="15 16">
    <name type="scientific">Sphingobium cloacae</name>
    <dbReference type="NCBI Taxonomy" id="120107"/>
    <lineage>
        <taxon>Bacteria</taxon>
        <taxon>Pseudomonadati</taxon>
        <taxon>Pseudomonadota</taxon>
        <taxon>Alphaproteobacteria</taxon>
        <taxon>Sphingomonadales</taxon>
        <taxon>Sphingomonadaceae</taxon>
        <taxon>Sphingobium</taxon>
    </lineage>
</organism>
<dbReference type="KEGG" id="sclo:SCLO_1002930"/>
<dbReference type="GO" id="GO:0005886">
    <property type="term" value="C:plasma membrane"/>
    <property type="evidence" value="ECO:0007669"/>
    <property type="project" value="UniProtKB-SubCell"/>
</dbReference>
<evidence type="ECO:0000256" key="1">
    <source>
        <dbReference type="ARBA" id="ARBA00001970"/>
    </source>
</evidence>
<keyword evidence="5" id="KW-0349">Heme</keyword>
<reference evidence="15 16" key="1">
    <citation type="submission" date="2016-10" db="EMBL/GenBank/DDBJ databases">
        <title>Complete Genome Sequence of the Nonylphenol-Degrading Bacterium Sphingobium cloacae JCM 10874T.</title>
        <authorList>
            <person name="Ootsuka M."/>
            <person name="Nishizawa T."/>
            <person name="Ohta H."/>
        </authorList>
    </citation>
    <scope>NUCLEOTIDE SEQUENCE [LARGE SCALE GENOMIC DNA]</scope>
    <source>
        <strain evidence="15 16">JCM 10874</strain>
    </source>
</reference>
<dbReference type="Proteomes" id="UP000218272">
    <property type="component" value="Chromosome SCLO_1"/>
</dbReference>
<evidence type="ECO:0000313" key="16">
    <source>
        <dbReference type="Proteomes" id="UP000218272"/>
    </source>
</evidence>
<comment type="subcellular location">
    <subcellularLocation>
        <location evidence="2">Cell membrane</location>
        <topology evidence="2">Multi-pass membrane protein</topology>
    </subcellularLocation>
</comment>
<evidence type="ECO:0000259" key="14">
    <source>
        <dbReference type="Pfam" id="PF01292"/>
    </source>
</evidence>
<dbReference type="InterPro" id="IPR052168">
    <property type="entry name" value="Cytochrome_b561_oxidase"/>
</dbReference>
<evidence type="ECO:0000256" key="3">
    <source>
        <dbReference type="ARBA" id="ARBA00022448"/>
    </source>
</evidence>
<dbReference type="GO" id="GO:0022904">
    <property type="term" value="P:respiratory electron transport chain"/>
    <property type="evidence" value="ECO:0007669"/>
    <property type="project" value="InterPro"/>
</dbReference>
<evidence type="ECO:0000256" key="13">
    <source>
        <dbReference type="SAM" id="Phobius"/>
    </source>
</evidence>
<comment type="cofactor">
    <cofactor evidence="1">
        <name>heme b</name>
        <dbReference type="ChEBI" id="CHEBI:60344"/>
    </cofactor>
</comment>
<feature type="transmembrane region" description="Helical" evidence="13">
    <location>
        <begin position="21"/>
        <end position="39"/>
    </location>
</feature>
<dbReference type="EMBL" id="AP017655">
    <property type="protein sequence ID" value="BAV63333.1"/>
    <property type="molecule type" value="Genomic_DNA"/>
</dbReference>
<dbReference type="InterPro" id="IPR016174">
    <property type="entry name" value="Di-haem_cyt_TM"/>
</dbReference>
<keyword evidence="7" id="KW-0479">Metal-binding</keyword>
<dbReference type="OrthoDB" id="1247465at2"/>
<keyword evidence="3" id="KW-0813">Transport</keyword>
<proteinExistence type="inferred from homology"/>
<keyword evidence="16" id="KW-1185">Reference proteome</keyword>
<keyword evidence="11 13" id="KW-0472">Membrane</keyword>
<dbReference type="PANTHER" id="PTHR30529:SF1">
    <property type="entry name" value="CYTOCHROME B561 HOMOLOG 2"/>
    <property type="match status" value="1"/>
</dbReference>
<feature type="transmembrane region" description="Helical" evidence="13">
    <location>
        <begin position="99"/>
        <end position="118"/>
    </location>
</feature>
<dbReference type="GO" id="GO:0020037">
    <property type="term" value="F:heme binding"/>
    <property type="evidence" value="ECO:0007669"/>
    <property type="project" value="TreeGrafter"/>
</dbReference>
<feature type="transmembrane region" description="Helical" evidence="13">
    <location>
        <begin position="59"/>
        <end position="78"/>
    </location>
</feature>
<evidence type="ECO:0000256" key="7">
    <source>
        <dbReference type="ARBA" id="ARBA00022723"/>
    </source>
</evidence>
<feature type="transmembrane region" description="Helical" evidence="13">
    <location>
        <begin position="153"/>
        <end position="173"/>
    </location>
</feature>
<dbReference type="PANTHER" id="PTHR30529">
    <property type="entry name" value="CYTOCHROME B561"/>
    <property type="match status" value="1"/>
</dbReference>
<dbReference type="GO" id="GO:0046872">
    <property type="term" value="F:metal ion binding"/>
    <property type="evidence" value="ECO:0007669"/>
    <property type="project" value="UniProtKB-KW"/>
</dbReference>
<keyword evidence="6 13" id="KW-0812">Transmembrane</keyword>
<evidence type="ECO:0000256" key="5">
    <source>
        <dbReference type="ARBA" id="ARBA00022617"/>
    </source>
</evidence>
<dbReference type="GO" id="GO:0009055">
    <property type="term" value="F:electron transfer activity"/>
    <property type="evidence" value="ECO:0007669"/>
    <property type="project" value="InterPro"/>
</dbReference>
<accession>A0A1E1EYJ6</accession>
<evidence type="ECO:0000256" key="8">
    <source>
        <dbReference type="ARBA" id="ARBA00022982"/>
    </source>
</evidence>
<dbReference type="RefSeq" id="WP_066518446.1">
    <property type="nucleotide sequence ID" value="NZ_AP017655.1"/>
</dbReference>
<dbReference type="InterPro" id="IPR011577">
    <property type="entry name" value="Cyt_b561_bac/Ni-Hgenase"/>
</dbReference>
<keyword evidence="4" id="KW-1003">Cell membrane</keyword>
<evidence type="ECO:0000256" key="6">
    <source>
        <dbReference type="ARBA" id="ARBA00022692"/>
    </source>
</evidence>
<comment type="similarity">
    <text evidence="12">Belongs to the cytochrome b561 family.</text>
</comment>
<keyword evidence="9 13" id="KW-1133">Transmembrane helix</keyword>
<dbReference type="Pfam" id="PF01292">
    <property type="entry name" value="Ni_hydr_CYTB"/>
    <property type="match status" value="1"/>
</dbReference>
<dbReference type="Gene3D" id="1.20.950.20">
    <property type="entry name" value="Transmembrane di-heme cytochromes, Chain C"/>
    <property type="match status" value="1"/>
</dbReference>
<evidence type="ECO:0000256" key="2">
    <source>
        <dbReference type="ARBA" id="ARBA00004651"/>
    </source>
</evidence>
<keyword evidence="8" id="KW-0249">Electron transport</keyword>
<evidence type="ECO:0000256" key="10">
    <source>
        <dbReference type="ARBA" id="ARBA00023004"/>
    </source>
</evidence>
<protein>
    <submittedName>
        <fullName evidence="15">Cytochrome B561</fullName>
    </submittedName>
</protein>
<dbReference type="AlphaFoldDB" id="A0A1E1EYJ6"/>
<sequence length="191" mass="21831">MADQIKNGRWVKYPLSLRILHWVRAVLILGLIWSGWTMTGLPEDTPMEKFSFFYHNHKQFGVLIWLLAVVHLMIRWRNRALLPQTPMGLAPWEKLLSHVVHRLIIFLTLLVPLLGYSMSSSFTQSDGVPFFFVGDLPELLPKNDAAFEIFDALHAYGAYALLFLIVLHVAGTVKHRLADKGGETDVLPRML</sequence>
<evidence type="ECO:0000256" key="4">
    <source>
        <dbReference type="ARBA" id="ARBA00022475"/>
    </source>
</evidence>
<evidence type="ECO:0000313" key="15">
    <source>
        <dbReference type="EMBL" id="BAV63333.1"/>
    </source>
</evidence>